<evidence type="ECO:0000313" key="3">
    <source>
        <dbReference type="EMBL" id="QTD48530.1"/>
    </source>
</evidence>
<dbReference type="Pfam" id="PF04151">
    <property type="entry name" value="PPC"/>
    <property type="match status" value="1"/>
</dbReference>
<evidence type="ECO:0000259" key="2">
    <source>
        <dbReference type="Pfam" id="PF04151"/>
    </source>
</evidence>
<sequence length="783" mass="85612">MKPLLASCIAMGAASAAFGADLPANRFHNDHREGVQKVVFVAPQAAKAGIEGEQAAWHYLQNHIRQFGLAGTDQLELVRRKESLLGGHYHFNQVIDGVSVHRGEVVVSVSLEDGQVYRVYNNLYPAGAAKNLRTEAQLDLDDAYDIAWEQLRVHGDMTLRPDARLVLQPIGASLRLVYLVDLSVEAPYGDWRHTIDAQTGEVLEVERRGVSSRPEDVDPDDYDGPILDRSEAFARFEARKSARKAKGVAAKATVDGTGVVFLNDPRTALMTDALEDTSPAADFDGAYVTRTLRDITLESGEYRLEGPYVRIVDFEAPPTPPSTTTDGNWDARRGDNAFNEANAYFHIDQSQRYLQSLGFSGAKGIQDAGIRLDTDAVNGDDNSFYVHGPNVIKMGRGCVDDSEEAFTLLHEYGHAIHFDINDNWSGGDTGAMGEGFGDYWAGSYRYSTPNGRAWNPNWAFPWVGHNPCWEGRVLDNTVAQYDPSETYDAHVDVHGHLSDELWSTPLFQSMRTLIDRGVPREEVDTLLVESLFGTSADMTMRDMATLIVDTAERLYPAGPHAEVFTEKFRDQNILEANDGQLQSGVAVTVSGDRNSTEQFTIEVPANARKLTIETKGGSGDADLYVKFGAEPGLSDFDRASLAIGNGEDLTFRRPKEGTYHIMLHGYSAYSDLELVATVEDGGSGPRGGWVSSQSFASILRGGSHRDYTIDVAGDSLSLELEWGGSVDFDLVLLDASGNEVGRSVTGNPETLQLDTTGKHGAYTARVINNGGSYASFSLKATQR</sequence>
<name>A0A8A4TG47_SULCO</name>
<dbReference type="InterPro" id="IPR050728">
    <property type="entry name" value="Zinc_Metalloprotease_M4"/>
</dbReference>
<accession>A0A8A4TG47</accession>
<dbReference type="KEGG" id="scor:J3U87_23365"/>
<dbReference type="Gene3D" id="2.60.120.380">
    <property type="match status" value="2"/>
</dbReference>
<dbReference type="Proteomes" id="UP000663929">
    <property type="component" value="Chromosome"/>
</dbReference>
<keyword evidence="4" id="KW-1185">Reference proteome</keyword>
<evidence type="ECO:0000313" key="4">
    <source>
        <dbReference type="Proteomes" id="UP000663929"/>
    </source>
</evidence>
<dbReference type="AlphaFoldDB" id="A0A8A4TG47"/>
<dbReference type="InterPro" id="IPR007280">
    <property type="entry name" value="Peptidase_C_arc/bac"/>
</dbReference>
<feature type="signal peptide" evidence="1">
    <location>
        <begin position="1"/>
        <end position="19"/>
    </location>
</feature>
<evidence type="ECO:0000256" key="1">
    <source>
        <dbReference type="SAM" id="SignalP"/>
    </source>
</evidence>
<dbReference type="PANTHER" id="PTHR33794">
    <property type="entry name" value="BACILLOLYSIN"/>
    <property type="match status" value="1"/>
</dbReference>
<feature type="domain" description="Peptidase C-terminal archaeal/bacterial" evidence="2">
    <location>
        <begin position="599"/>
        <end position="664"/>
    </location>
</feature>
<reference evidence="3" key="1">
    <citation type="submission" date="2021-03" db="EMBL/GenBank/DDBJ databases">
        <title>Acanthopleuribacteraceae sp. M133.</title>
        <authorList>
            <person name="Wang G."/>
        </authorList>
    </citation>
    <scope>NUCLEOTIDE SEQUENCE</scope>
    <source>
        <strain evidence="3">M133</strain>
    </source>
</reference>
<proteinExistence type="predicted"/>
<protein>
    <submittedName>
        <fullName evidence="3">Pre-peptidase C-terminal domain-containing protein</fullName>
    </submittedName>
</protein>
<feature type="chain" id="PRO_5035274811" evidence="1">
    <location>
        <begin position="20"/>
        <end position="783"/>
    </location>
</feature>
<dbReference type="EMBL" id="CP071793">
    <property type="protein sequence ID" value="QTD48530.1"/>
    <property type="molecule type" value="Genomic_DNA"/>
</dbReference>
<organism evidence="3 4">
    <name type="scientific">Sulfidibacter corallicola</name>
    <dbReference type="NCBI Taxonomy" id="2818388"/>
    <lineage>
        <taxon>Bacteria</taxon>
        <taxon>Pseudomonadati</taxon>
        <taxon>Acidobacteriota</taxon>
        <taxon>Holophagae</taxon>
        <taxon>Acanthopleuribacterales</taxon>
        <taxon>Acanthopleuribacteraceae</taxon>
        <taxon>Sulfidibacter</taxon>
    </lineage>
</organism>
<gene>
    <name evidence="3" type="ORF">J3U87_23365</name>
</gene>
<dbReference type="SUPFAM" id="SSF55486">
    <property type="entry name" value="Metalloproteases ('zincins'), catalytic domain"/>
    <property type="match status" value="1"/>
</dbReference>
<dbReference type="RefSeq" id="WP_237378187.1">
    <property type="nucleotide sequence ID" value="NZ_CP071793.1"/>
</dbReference>
<keyword evidence="1" id="KW-0732">Signal</keyword>
<dbReference type="PANTHER" id="PTHR33794:SF1">
    <property type="entry name" value="BACILLOLYSIN"/>
    <property type="match status" value="1"/>
</dbReference>